<evidence type="ECO:0000256" key="7">
    <source>
        <dbReference type="ARBA" id="ARBA00023157"/>
    </source>
</evidence>
<sequence length="493" mass="54439">MRGLSPHYKNEYPGWGRRGPGRSRLTFFSIMALMMLLLTIIHLLSSVSAAPPVRQNQPCNSIDNGYQCFTQVSQLWGQYSPYFSLERESTISLDVPSGCEITFAQVLSRHGSRYPTESKSVAYAKLIKVIKSNGTSFTGKYAFLKSYNYTLGADDLTTFGEKQMIDSGAKFYSRYKALAKKITPFIRASGSDRVIVSAEKFIEGFQSAKRGDGHSRGDAATVNVVIPEGDGFNNTLDSGTCTVFENDDTSSAIKDNFIALITPPIRKRLEADLPGVKLTGSQVIYLMDMCSFDTVATTTDGSELSPFCNLFSEAEWVQYDYLQSLDKYYGHGAGSSLGPAQGIGFTNELIARLTQSSVHDHTNTNQTLDSNPATFPLDTTLYADFSHDNNMISVFFAMGLYNGTVPLSKNSVESIAEMDGYAASWAVPFGARAYFEMMQCRHEHKPLVRVLINDRVVPLHGCDVDQLGRCKLDDWVRGLSFARSGGNWKSCFA</sequence>
<comment type="subunit">
    <text evidence="3">Monomer.</text>
</comment>
<gene>
    <name evidence="19" type="ORF">BJY01DRAFT_223056</name>
</gene>
<evidence type="ECO:0000256" key="10">
    <source>
        <dbReference type="ARBA" id="ARBA00042300"/>
    </source>
</evidence>
<evidence type="ECO:0000256" key="1">
    <source>
        <dbReference type="ARBA" id="ARBA00004613"/>
    </source>
</evidence>
<evidence type="ECO:0000256" key="6">
    <source>
        <dbReference type="ARBA" id="ARBA00022801"/>
    </source>
</evidence>
<dbReference type="EC" id="3.1.3.8" evidence="4"/>
<dbReference type="SUPFAM" id="SSF53254">
    <property type="entry name" value="Phosphoglycerate mutase-like"/>
    <property type="match status" value="1"/>
</dbReference>
<dbReference type="Pfam" id="PF00328">
    <property type="entry name" value="His_Phos_2"/>
    <property type="match status" value="1"/>
</dbReference>
<evidence type="ECO:0000256" key="12">
    <source>
        <dbReference type="ARBA" id="ARBA00043675"/>
    </source>
</evidence>
<comment type="catalytic activity">
    <reaction evidence="12">
        <text>1D-myo-inositol 1,2-bisphosphate + H2O = 1D-myo-inositol 2-phosphate + phosphate</text>
        <dbReference type="Rhea" id="RHEA:77135"/>
        <dbReference type="ChEBI" id="CHEBI:15377"/>
        <dbReference type="ChEBI" id="CHEBI:43474"/>
        <dbReference type="ChEBI" id="CHEBI:84142"/>
        <dbReference type="ChEBI" id="CHEBI:195539"/>
    </reaction>
    <physiologicalReaction direction="left-to-right" evidence="12">
        <dbReference type="Rhea" id="RHEA:77136"/>
    </physiologicalReaction>
</comment>
<comment type="catalytic activity">
    <reaction evidence="15">
        <text>1D-myo-inositol hexakisphosphate + H2O = 1D-myo-inositol 1,2,4,5,6-pentakisphosphate + phosphate</text>
        <dbReference type="Rhea" id="RHEA:16989"/>
        <dbReference type="ChEBI" id="CHEBI:15377"/>
        <dbReference type="ChEBI" id="CHEBI:43474"/>
        <dbReference type="ChEBI" id="CHEBI:57798"/>
        <dbReference type="ChEBI" id="CHEBI:58130"/>
        <dbReference type="EC" id="3.1.3.8"/>
    </reaction>
    <physiologicalReaction direction="left-to-right" evidence="15">
        <dbReference type="Rhea" id="RHEA:16990"/>
    </physiologicalReaction>
</comment>
<dbReference type="EMBL" id="JBFXLU010000194">
    <property type="protein sequence ID" value="KAL2835751.1"/>
    <property type="molecule type" value="Genomic_DNA"/>
</dbReference>
<evidence type="ECO:0000256" key="15">
    <source>
        <dbReference type="ARBA" id="ARBA00043788"/>
    </source>
</evidence>
<dbReference type="CDD" id="cd07061">
    <property type="entry name" value="HP_HAP_like"/>
    <property type="match status" value="1"/>
</dbReference>
<evidence type="ECO:0000256" key="13">
    <source>
        <dbReference type="ARBA" id="ARBA00043721"/>
    </source>
</evidence>
<evidence type="ECO:0000313" key="20">
    <source>
        <dbReference type="Proteomes" id="UP001610446"/>
    </source>
</evidence>
<evidence type="ECO:0000256" key="11">
    <source>
        <dbReference type="ARBA" id="ARBA00043670"/>
    </source>
</evidence>
<comment type="catalytic activity">
    <reaction evidence="13">
        <text>1D-myo-inositol 1,2,6-trisphosphate + H2O = 1D-myo-inositol 1,2-bisphosphate + phosphate</text>
        <dbReference type="Rhea" id="RHEA:77131"/>
        <dbReference type="ChEBI" id="CHEBI:15377"/>
        <dbReference type="ChEBI" id="CHEBI:43474"/>
        <dbReference type="ChEBI" id="CHEBI:195537"/>
        <dbReference type="ChEBI" id="CHEBI:195539"/>
    </reaction>
    <physiologicalReaction direction="left-to-right" evidence="13">
        <dbReference type="Rhea" id="RHEA:77132"/>
    </physiologicalReaction>
</comment>
<dbReference type="InterPro" id="IPR016274">
    <property type="entry name" value="Histidine_acid_Pase_euk"/>
</dbReference>
<dbReference type="PANTHER" id="PTHR20963:SF24">
    <property type="entry name" value="3-PHYTASE B"/>
    <property type="match status" value="1"/>
</dbReference>
<dbReference type="InterPro" id="IPR033379">
    <property type="entry name" value="Acid_Pase_AS"/>
</dbReference>
<comment type="subcellular location">
    <subcellularLocation>
        <location evidence="1">Secreted</location>
    </subcellularLocation>
</comment>
<evidence type="ECO:0000256" key="3">
    <source>
        <dbReference type="ARBA" id="ARBA00011245"/>
    </source>
</evidence>
<evidence type="ECO:0000256" key="4">
    <source>
        <dbReference type="ARBA" id="ARBA00012632"/>
    </source>
</evidence>
<keyword evidence="8" id="KW-0325">Glycoprotein</keyword>
<evidence type="ECO:0000256" key="18">
    <source>
        <dbReference type="SAM" id="SignalP"/>
    </source>
</evidence>
<keyword evidence="20" id="KW-1185">Reference proteome</keyword>
<accession>A0ABR4J7B5</accession>
<organism evidence="19 20">
    <name type="scientific">Aspergillus pseudoustus</name>
    <dbReference type="NCBI Taxonomy" id="1810923"/>
    <lineage>
        <taxon>Eukaryota</taxon>
        <taxon>Fungi</taxon>
        <taxon>Dikarya</taxon>
        <taxon>Ascomycota</taxon>
        <taxon>Pezizomycotina</taxon>
        <taxon>Eurotiomycetes</taxon>
        <taxon>Eurotiomycetidae</taxon>
        <taxon>Eurotiales</taxon>
        <taxon>Aspergillaceae</taxon>
        <taxon>Aspergillus</taxon>
        <taxon>Aspergillus subgen. Nidulantes</taxon>
    </lineage>
</organism>
<dbReference type="InterPro" id="IPR029033">
    <property type="entry name" value="His_PPase_superfam"/>
</dbReference>
<evidence type="ECO:0000256" key="5">
    <source>
        <dbReference type="ARBA" id="ARBA00022525"/>
    </source>
</evidence>
<comment type="catalytic activity">
    <reaction evidence="14">
        <text>1D-myo-inositol 1,2,4,5,6-pentakisphosphate + H2O = 1D-myo-inositol 1,2,5,6-tetrakisphosphate + phosphate</text>
        <dbReference type="Rhea" id="RHEA:77115"/>
        <dbReference type="ChEBI" id="CHEBI:15377"/>
        <dbReference type="ChEBI" id="CHEBI:43474"/>
        <dbReference type="ChEBI" id="CHEBI:57798"/>
        <dbReference type="ChEBI" id="CHEBI:195535"/>
    </reaction>
    <physiologicalReaction direction="left-to-right" evidence="14">
        <dbReference type="Rhea" id="RHEA:77116"/>
    </physiologicalReaction>
</comment>
<evidence type="ECO:0000256" key="16">
    <source>
        <dbReference type="ARBA" id="ARBA00044106"/>
    </source>
</evidence>
<dbReference type="PANTHER" id="PTHR20963">
    <property type="entry name" value="MULTIPLE INOSITOL POLYPHOSPHATE PHOSPHATASE-RELATED"/>
    <property type="match status" value="1"/>
</dbReference>
<feature type="chain" id="PRO_5047011979" description="Phytase A" evidence="18">
    <location>
        <begin position="50"/>
        <end position="493"/>
    </location>
</feature>
<keyword evidence="6" id="KW-0378">Hydrolase</keyword>
<reference evidence="19 20" key="1">
    <citation type="submission" date="2024-07" db="EMBL/GenBank/DDBJ databases">
        <title>Section-level genome sequencing and comparative genomics of Aspergillus sections Usti and Cavernicolus.</title>
        <authorList>
            <consortium name="Lawrence Berkeley National Laboratory"/>
            <person name="Nybo J.L."/>
            <person name="Vesth T.C."/>
            <person name="Theobald S."/>
            <person name="Frisvad J.C."/>
            <person name="Larsen T.O."/>
            <person name="Kjaerboelling I."/>
            <person name="Rothschild-Mancinelli K."/>
            <person name="Lyhne E.K."/>
            <person name="Kogle M.E."/>
            <person name="Barry K."/>
            <person name="Clum A."/>
            <person name="Na H."/>
            <person name="Ledsgaard L."/>
            <person name="Lin J."/>
            <person name="Lipzen A."/>
            <person name="Kuo A."/>
            <person name="Riley R."/>
            <person name="Mondo S."/>
            <person name="Labutti K."/>
            <person name="Haridas S."/>
            <person name="Pangalinan J."/>
            <person name="Salamov A.A."/>
            <person name="Simmons B.A."/>
            <person name="Magnuson J.K."/>
            <person name="Chen J."/>
            <person name="Drula E."/>
            <person name="Henrissat B."/>
            <person name="Wiebenga A."/>
            <person name="Lubbers R.J."/>
            <person name="Gomes A.C."/>
            <person name="Makela M.R."/>
            <person name="Stajich J."/>
            <person name="Grigoriev I.V."/>
            <person name="Mortensen U.H."/>
            <person name="De Vries R.P."/>
            <person name="Baker S.E."/>
            <person name="Andersen M.R."/>
        </authorList>
    </citation>
    <scope>NUCLEOTIDE SEQUENCE [LARGE SCALE GENOMIC DNA]</scope>
    <source>
        <strain evidence="19 20">CBS 123904</strain>
    </source>
</reference>
<evidence type="ECO:0000256" key="9">
    <source>
        <dbReference type="ARBA" id="ARBA00041857"/>
    </source>
</evidence>
<comment type="catalytic activity">
    <reaction evidence="11">
        <text>1D-myo-inositol 1,2,5,6-tetrakisphosphate + H2O = 1D-myo-inositol 1,2,6-trisphosphate + phosphate</text>
        <dbReference type="Rhea" id="RHEA:77119"/>
        <dbReference type="ChEBI" id="CHEBI:15377"/>
        <dbReference type="ChEBI" id="CHEBI:43474"/>
        <dbReference type="ChEBI" id="CHEBI:195535"/>
        <dbReference type="ChEBI" id="CHEBI:195537"/>
    </reaction>
    <physiologicalReaction direction="left-to-right" evidence="11">
        <dbReference type="Rhea" id="RHEA:77120"/>
    </physiologicalReaction>
</comment>
<comment type="similarity">
    <text evidence="2">Belongs to the histidine acid phosphatase family.</text>
</comment>
<keyword evidence="18" id="KW-0732">Signal</keyword>
<keyword evidence="5" id="KW-0964">Secreted</keyword>
<dbReference type="Proteomes" id="UP001610446">
    <property type="component" value="Unassembled WGS sequence"/>
</dbReference>
<dbReference type="Gene3D" id="3.40.50.1240">
    <property type="entry name" value="Phosphoglycerate mutase-like"/>
    <property type="match status" value="1"/>
</dbReference>
<evidence type="ECO:0000256" key="17">
    <source>
        <dbReference type="ARBA" id="ARBA00044262"/>
    </source>
</evidence>
<name>A0ABR4J7B5_9EURO</name>
<evidence type="ECO:0000313" key="19">
    <source>
        <dbReference type="EMBL" id="KAL2835751.1"/>
    </source>
</evidence>
<feature type="signal peptide" evidence="18">
    <location>
        <begin position="1"/>
        <end position="49"/>
    </location>
</feature>
<dbReference type="PIRSF" id="PIRSF000894">
    <property type="entry name" value="Acid_phosphatase"/>
    <property type="match status" value="1"/>
</dbReference>
<keyword evidence="7" id="KW-1015">Disulfide bond</keyword>
<dbReference type="InterPro" id="IPR000560">
    <property type="entry name" value="His_Pase_clade-2"/>
</dbReference>
<proteinExistence type="inferred from homology"/>
<dbReference type="PROSITE" id="PS00778">
    <property type="entry name" value="HIS_ACID_PHOSPHAT_2"/>
    <property type="match status" value="1"/>
</dbReference>
<dbReference type="PROSITE" id="PS00616">
    <property type="entry name" value="HIS_ACID_PHOSPHAT_1"/>
    <property type="match status" value="1"/>
</dbReference>
<evidence type="ECO:0000256" key="2">
    <source>
        <dbReference type="ARBA" id="ARBA00005375"/>
    </source>
</evidence>
<comment type="caution">
    <text evidence="19">The sequence shown here is derived from an EMBL/GenBank/DDBJ whole genome shotgun (WGS) entry which is preliminary data.</text>
</comment>
<evidence type="ECO:0000256" key="8">
    <source>
        <dbReference type="ARBA" id="ARBA00023180"/>
    </source>
</evidence>
<evidence type="ECO:0000256" key="14">
    <source>
        <dbReference type="ARBA" id="ARBA00043748"/>
    </source>
</evidence>
<protein>
    <recommendedName>
        <fullName evidence="16">Phytase A</fullName>
        <ecNumber evidence="4">3.1.3.8</ecNumber>
    </recommendedName>
    <alternativeName>
        <fullName evidence="17">Histidine acid phosphatase phyA</fullName>
    </alternativeName>
    <alternativeName>
        <fullName evidence="10">Myo-inositol hexakisphosphate phosphohydrolase A</fullName>
    </alternativeName>
    <alternativeName>
        <fullName evidence="9">Myo-inositol-hexaphosphate 3-phosphohydrolase A</fullName>
    </alternativeName>
</protein>